<evidence type="ECO:0000256" key="1">
    <source>
        <dbReference type="SAM" id="MobiDB-lite"/>
    </source>
</evidence>
<comment type="caution">
    <text evidence="4">The sequence shown here is derived from an EMBL/GenBank/DDBJ whole genome shotgun (WGS) entry which is preliminary data.</text>
</comment>
<reference evidence="4 5" key="1">
    <citation type="submission" date="2019-02" db="EMBL/GenBank/DDBJ databases">
        <title>Deep-cultivation of Planctomycetes and their phenomic and genomic characterization uncovers novel biology.</title>
        <authorList>
            <person name="Wiegand S."/>
            <person name="Jogler M."/>
            <person name="Boedeker C."/>
            <person name="Pinto D."/>
            <person name="Vollmers J."/>
            <person name="Rivas-Marin E."/>
            <person name="Kohn T."/>
            <person name="Peeters S.H."/>
            <person name="Heuer A."/>
            <person name="Rast P."/>
            <person name="Oberbeckmann S."/>
            <person name="Bunk B."/>
            <person name="Jeske O."/>
            <person name="Meyerdierks A."/>
            <person name="Storesund J.E."/>
            <person name="Kallscheuer N."/>
            <person name="Luecker S."/>
            <person name="Lage O.M."/>
            <person name="Pohl T."/>
            <person name="Merkel B.J."/>
            <person name="Hornburger P."/>
            <person name="Mueller R.-W."/>
            <person name="Bruemmer F."/>
            <person name="Labrenz M."/>
            <person name="Spormann A.M."/>
            <person name="Op Den Camp H."/>
            <person name="Overmann J."/>
            <person name="Amann R."/>
            <person name="Jetten M.S.M."/>
            <person name="Mascher T."/>
            <person name="Medema M.H."/>
            <person name="Devos D.P."/>
            <person name="Kaster A.-K."/>
            <person name="Ovreas L."/>
            <person name="Rohde M."/>
            <person name="Galperin M.Y."/>
            <person name="Jogler C."/>
        </authorList>
    </citation>
    <scope>NUCLEOTIDE SEQUENCE [LARGE SCALE GENOMIC DNA]</scope>
    <source>
        <strain evidence="4 5">Pla144</strain>
    </source>
</reference>
<feature type="transmembrane region" description="Helical" evidence="2">
    <location>
        <begin position="47"/>
        <end position="66"/>
    </location>
</feature>
<dbReference type="Proteomes" id="UP000318437">
    <property type="component" value="Unassembled WGS sequence"/>
</dbReference>
<sequence>MTVEASQKLPISPSSTQLVSLYSHPTFLGRAHSPDLGMLDSSFNPHFHRLAVFVAVACLVLLPGCVRRRLMVRSNPPGAMVYVDNQLIGTTPCATDFIYYGTREVRLVKPGFETLTVSQPIPAPWYQIPPIDFVSENLYPHKIQDYRTVSYNLVPQVIVPTEQLLGRAEELRQSTQQGAVLPPPAVVPPGPAIPVLPPGTQPLLTNPTESETLVPSGVIAAPPGSLPSGGQPLVPLP</sequence>
<keyword evidence="2" id="KW-0472">Membrane</keyword>
<keyword evidence="2" id="KW-1133">Transmembrane helix</keyword>
<keyword evidence="2" id="KW-0812">Transmembrane</keyword>
<evidence type="ECO:0000259" key="3">
    <source>
        <dbReference type="Pfam" id="PF08308"/>
    </source>
</evidence>
<proteinExistence type="predicted"/>
<evidence type="ECO:0000313" key="5">
    <source>
        <dbReference type="Proteomes" id="UP000318437"/>
    </source>
</evidence>
<evidence type="ECO:0000313" key="4">
    <source>
        <dbReference type="EMBL" id="TWU23619.1"/>
    </source>
</evidence>
<feature type="domain" description="PEGA" evidence="3">
    <location>
        <begin position="70"/>
        <end position="116"/>
    </location>
</feature>
<keyword evidence="5" id="KW-1185">Reference proteome</keyword>
<feature type="compositionally biased region" description="Low complexity" evidence="1">
    <location>
        <begin position="222"/>
        <end position="237"/>
    </location>
</feature>
<feature type="region of interest" description="Disordered" evidence="1">
    <location>
        <begin position="214"/>
        <end position="237"/>
    </location>
</feature>
<dbReference type="InterPro" id="IPR013229">
    <property type="entry name" value="PEGA"/>
</dbReference>
<accession>A0A5C6CLB3</accession>
<dbReference type="Pfam" id="PF08308">
    <property type="entry name" value="PEGA"/>
    <property type="match status" value="1"/>
</dbReference>
<name>A0A5C6CLB3_9BACT</name>
<gene>
    <name evidence="4" type="ORF">Pla144_37940</name>
</gene>
<dbReference type="EMBL" id="SJPS01000006">
    <property type="protein sequence ID" value="TWU23619.1"/>
    <property type="molecule type" value="Genomic_DNA"/>
</dbReference>
<evidence type="ECO:0000256" key="2">
    <source>
        <dbReference type="SAM" id="Phobius"/>
    </source>
</evidence>
<organism evidence="4 5">
    <name type="scientific">Bythopirellula polymerisocia</name>
    <dbReference type="NCBI Taxonomy" id="2528003"/>
    <lineage>
        <taxon>Bacteria</taxon>
        <taxon>Pseudomonadati</taxon>
        <taxon>Planctomycetota</taxon>
        <taxon>Planctomycetia</taxon>
        <taxon>Pirellulales</taxon>
        <taxon>Lacipirellulaceae</taxon>
        <taxon>Bythopirellula</taxon>
    </lineage>
</organism>
<protein>
    <submittedName>
        <fullName evidence="4">PEGA domain protein</fullName>
    </submittedName>
</protein>
<dbReference type="AlphaFoldDB" id="A0A5C6CLB3"/>